<accession>A0A5J5ATS8</accession>
<protein>
    <recommendedName>
        <fullName evidence="1">Retrovirus-related Pol polyprotein from transposon TNT 1-94-like beta-barrel domain-containing protein</fullName>
    </recommendedName>
</protein>
<name>A0A5J5ATS8_9ASTE</name>
<evidence type="ECO:0000313" key="2">
    <source>
        <dbReference type="EMBL" id="KAA8534525.1"/>
    </source>
</evidence>
<dbReference type="Proteomes" id="UP000325577">
    <property type="component" value="Linkage Group LG18"/>
</dbReference>
<evidence type="ECO:0000259" key="1">
    <source>
        <dbReference type="Pfam" id="PF22936"/>
    </source>
</evidence>
<dbReference type="InterPro" id="IPR054722">
    <property type="entry name" value="PolX-like_BBD"/>
</dbReference>
<dbReference type="Pfam" id="PF22936">
    <property type="entry name" value="Pol_BBD"/>
    <property type="match status" value="1"/>
</dbReference>
<dbReference type="EMBL" id="CM018041">
    <property type="protein sequence ID" value="KAA8534525.1"/>
    <property type="molecule type" value="Genomic_DNA"/>
</dbReference>
<feature type="domain" description="Retrovirus-related Pol polyprotein from transposon TNT 1-94-like beta-barrel" evidence="1">
    <location>
        <begin position="13"/>
        <end position="61"/>
    </location>
</feature>
<reference evidence="2 3" key="1">
    <citation type="submission" date="2019-09" db="EMBL/GenBank/DDBJ databases">
        <title>A chromosome-level genome assembly of the Chinese tupelo Nyssa sinensis.</title>
        <authorList>
            <person name="Yang X."/>
            <person name="Kang M."/>
            <person name="Yang Y."/>
            <person name="Xiong H."/>
            <person name="Wang M."/>
            <person name="Zhang Z."/>
            <person name="Wang Z."/>
            <person name="Wu H."/>
            <person name="Ma T."/>
            <person name="Liu J."/>
            <person name="Xi Z."/>
        </authorList>
    </citation>
    <scope>NUCLEOTIDE SEQUENCE [LARGE SCALE GENOMIC DNA]</scope>
    <source>
        <strain evidence="2">J267</strain>
        <tissue evidence="2">Leaf</tissue>
    </source>
</reference>
<keyword evidence="3" id="KW-1185">Reference proteome</keyword>
<evidence type="ECO:0000313" key="3">
    <source>
        <dbReference type="Proteomes" id="UP000325577"/>
    </source>
</evidence>
<proteinExistence type="predicted"/>
<gene>
    <name evidence="2" type="ORF">F0562_032042</name>
</gene>
<dbReference type="AlphaFoldDB" id="A0A5J5ATS8"/>
<sequence length="122" mass="13858">MALTAKGNVNTMWYLDSGCSRHMIGERERFSSLSKQSEGTITFRDNGKGEIIGRKIEKMQRDITKRNLTIIKEMAEGYVPRQEEVKAMVEDDNVSVDEEDLTSSTDVLPSIDHLETKVDTLF</sequence>
<organism evidence="2 3">
    <name type="scientific">Nyssa sinensis</name>
    <dbReference type="NCBI Taxonomy" id="561372"/>
    <lineage>
        <taxon>Eukaryota</taxon>
        <taxon>Viridiplantae</taxon>
        <taxon>Streptophyta</taxon>
        <taxon>Embryophyta</taxon>
        <taxon>Tracheophyta</taxon>
        <taxon>Spermatophyta</taxon>
        <taxon>Magnoliopsida</taxon>
        <taxon>eudicotyledons</taxon>
        <taxon>Gunneridae</taxon>
        <taxon>Pentapetalae</taxon>
        <taxon>asterids</taxon>
        <taxon>Cornales</taxon>
        <taxon>Nyssaceae</taxon>
        <taxon>Nyssa</taxon>
    </lineage>
</organism>
<dbReference type="OrthoDB" id="1739364at2759"/>